<protein>
    <submittedName>
        <fullName evidence="1">Uncharacterized protein</fullName>
    </submittedName>
</protein>
<accession>A0A2T5TWE8</accession>
<evidence type="ECO:0000313" key="2">
    <source>
        <dbReference type="Proteomes" id="UP000244013"/>
    </source>
</evidence>
<reference evidence="1 2" key="1">
    <citation type="submission" date="2018-04" db="EMBL/GenBank/DDBJ databases">
        <title>Genomic Encyclopedia of Type Strains, Phase III (KMG-III): the genomes of soil and plant-associated and newly described type strains.</title>
        <authorList>
            <person name="Whitman W."/>
        </authorList>
    </citation>
    <scope>NUCLEOTIDE SEQUENCE [LARGE SCALE GENOMIC DNA]</scope>
    <source>
        <strain evidence="1 2">MA-olki</strain>
    </source>
</reference>
<proteinExistence type="predicted"/>
<dbReference type="Proteomes" id="UP000244013">
    <property type="component" value="Unassembled WGS sequence"/>
</dbReference>
<name>A0A2T5TWE8_9SPHN</name>
<gene>
    <name evidence="1" type="ORF">C8J25_11827</name>
</gene>
<dbReference type="AlphaFoldDB" id="A0A2T5TWE8"/>
<sequence length="250" mass="27478">MVGTGTGPTWTLHEGKLLAASANRSSEARAFPKCDPNGNAPGRLTGRSFSRRLDRARLPCRVIRAIRVRAFCERTALIRDSHPSVALISLAAMASTAVNASNDKRAGQHLVTSAPVKRDGDWIGTLTLPSRATLRIAAHLRVDRDGMMRGSFDSLDQSVWNVPLDAVTMTATTLDFTVPSNGTRYAGRWDVQTRRWVGVWSQGGTQFTLTLAGNGPQRRRTRGRCRPIARSARYSIDALRSVPARRSLWE</sequence>
<dbReference type="EMBL" id="QAYE01000018">
    <property type="protein sequence ID" value="PTW43585.1"/>
    <property type="molecule type" value="Genomic_DNA"/>
</dbReference>
<evidence type="ECO:0000313" key="1">
    <source>
        <dbReference type="EMBL" id="PTW43585.1"/>
    </source>
</evidence>
<organism evidence="1 2">
    <name type="scientific">Sphingomonas faeni</name>
    <dbReference type="NCBI Taxonomy" id="185950"/>
    <lineage>
        <taxon>Bacteria</taxon>
        <taxon>Pseudomonadati</taxon>
        <taxon>Pseudomonadota</taxon>
        <taxon>Alphaproteobacteria</taxon>
        <taxon>Sphingomonadales</taxon>
        <taxon>Sphingomonadaceae</taxon>
        <taxon>Sphingomonas</taxon>
    </lineage>
</organism>
<comment type="caution">
    <text evidence="1">The sequence shown here is derived from an EMBL/GenBank/DDBJ whole genome shotgun (WGS) entry which is preliminary data.</text>
</comment>